<evidence type="ECO:0000313" key="3">
    <source>
        <dbReference type="EMBL" id="QHV63755.1"/>
    </source>
</evidence>
<dbReference type="GO" id="GO:0043571">
    <property type="term" value="P:maintenance of CRISPR repeat elements"/>
    <property type="evidence" value="ECO:0007669"/>
    <property type="project" value="UniProtKB-UniRule"/>
</dbReference>
<dbReference type="GO" id="GO:0004519">
    <property type="term" value="F:endonuclease activity"/>
    <property type="evidence" value="ECO:0007669"/>
    <property type="project" value="UniProtKB-UniRule"/>
</dbReference>
<dbReference type="RefSeq" id="WP_102722929.1">
    <property type="nucleotide sequence ID" value="NZ_CP029701.1"/>
</dbReference>
<dbReference type="EMBL" id="CP029701">
    <property type="protein sequence ID" value="QHV63755.1"/>
    <property type="molecule type" value="Genomic_DNA"/>
</dbReference>
<keyword evidence="1 2" id="KW-0051">Antiviral defense</keyword>
<dbReference type="GO" id="GO:0003723">
    <property type="term" value="F:RNA binding"/>
    <property type="evidence" value="ECO:0007669"/>
    <property type="project" value="UniProtKB-UniRule"/>
</dbReference>
<evidence type="ECO:0000256" key="1">
    <source>
        <dbReference type="ARBA" id="ARBA00023118"/>
    </source>
</evidence>
<comment type="similarity">
    <text evidence="2">Belongs to the CRISPR-associated protein Cas5 family. Subtype I-C/Dvulg subfamily.</text>
</comment>
<sequence length="237" mass="27115">MTETGILLHVWGEWACFTRPELKAERYSYEVMTPSAAIGILSAIYWKPEIRWHIDKIHVLKPIKLVSIRRNEVSAKATAPKSDVIKNGGEARLGLLVEDTRQQRSSTILQDVEYLIEAHFSVLKAQGNINDQAKHHEMFKRRAMKGQSFHQPYFGTREFPVSFEWWNQQTPPPSSLPPDQQNRNLGMMLHEIEFVPDRKGKIISSHDGKKLSAVPHFFPAELNSGILHVPSLNRTNS</sequence>
<dbReference type="Pfam" id="PF09704">
    <property type="entry name" value="Cas_Cas5d"/>
    <property type="match status" value="1"/>
</dbReference>
<dbReference type="Gene3D" id="3.30.70.2660">
    <property type="match status" value="1"/>
</dbReference>
<dbReference type="InterPro" id="IPR021124">
    <property type="entry name" value="CRISPR-assoc_prot_Cas5"/>
</dbReference>
<dbReference type="AlphaFoldDB" id="A0AAE6TCA3"/>
<dbReference type="GO" id="GO:0051607">
    <property type="term" value="P:defense response to virus"/>
    <property type="evidence" value="ECO:0007669"/>
    <property type="project" value="UniProtKB-UniRule"/>
</dbReference>
<keyword evidence="2" id="KW-0378">Hydrolase</keyword>
<evidence type="ECO:0000313" key="4">
    <source>
        <dbReference type="Proteomes" id="UP000642553"/>
    </source>
</evidence>
<reference evidence="3" key="1">
    <citation type="submission" date="2018-05" db="EMBL/GenBank/DDBJ databases">
        <title>Complete genome sequnece of Akkermansia muciniphila EB-AMDK-40.</title>
        <authorList>
            <person name="Nam Y.-D."/>
            <person name="Chung W.-H."/>
            <person name="Park Y.S."/>
            <person name="Kang J."/>
        </authorList>
    </citation>
    <scope>NUCLEOTIDE SEQUENCE</scope>
    <source>
        <strain evidence="3">EB-AMDK-40</strain>
    </source>
</reference>
<name>A0AAE6TCA3_9BACT</name>
<gene>
    <name evidence="3" type="primary">cas5c</name>
    <name evidence="3" type="ORF">DMI76_10425</name>
</gene>
<dbReference type="GO" id="GO:0016787">
    <property type="term" value="F:hydrolase activity"/>
    <property type="evidence" value="ECO:0007669"/>
    <property type="project" value="UniProtKB-KW"/>
</dbReference>
<dbReference type="Proteomes" id="UP000642553">
    <property type="component" value="Chromosome"/>
</dbReference>
<proteinExistence type="inferred from homology"/>
<dbReference type="CDD" id="cd09752">
    <property type="entry name" value="Cas5_I-C"/>
    <property type="match status" value="1"/>
</dbReference>
<keyword evidence="2" id="KW-0694">RNA-binding</keyword>
<dbReference type="EC" id="3.1.-.-" evidence="2"/>
<accession>A0AAE6TCA3</accession>
<keyword evidence="2" id="KW-0255">Endonuclease</keyword>
<comment type="function">
    <text evidence="2">CRISPR (clustered regularly interspaced short palindromic repeat) is an adaptive immune system that provides protection against mobile genetic elements (viruses, transposable elements and conjugative plasmids). CRISPR clusters contain spacers, sequences complementary to antecedent mobile elements, and target invading nucleic acids. CRISPR clusters are transcribed and processed into CRISPR RNA (crRNA).</text>
</comment>
<organism evidence="3 4">
    <name type="scientific">Akkermansia massiliensis</name>
    <dbReference type="NCBI Taxonomy" id="2927224"/>
    <lineage>
        <taxon>Bacteria</taxon>
        <taxon>Pseudomonadati</taxon>
        <taxon>Verrucomicrobiota</taxon>
        <taxon>Verrucomicrobiia</taxon>
        <taxon>Verrucomicrobiales</taxon>
        <taxon>Akkermansiaceae</taxon>
        <taxon>Akkermansia</taxon>
    </lineage>
</organism>
<dbReference type="PIRSF" id="PIRSF029950">
    <property type="entry name" value="Cas_CT1134"/>
    <property type="match status" value="1"/>
</dbReference>
<dbReference type="InterPro" id="IPR010155">
    <property type="entry name" value="CRISPR-assoc_prot_Cas5d"/>
</dbReference>
<protein>
    <recommendedName>
        <fullName evidence="2">pre-crRNA processing endonuclease</fullName>
        <ecNumber evidence="2">3.1.-.-</ecNumber>
    </recommendedName>
</protein>
<dbReference type="NCBIfam" id="TIGR01876">
    <property type="entry name" value="cas_Cas5d"/>
    <property type="match status" value="1"/>
</dbReference>
<keyword evidence="2" id="KW-0540">Nuclease</keyword>
<dbReference type="NCBIfam" id="TIGR02593">
    <property type="entry name" value="CRISPR_cas5"/>
    <property type="match status" value="1"/>
</dbReference>
<dbReference type="InterPro" id="IPR013422">
    <property type="entry name" value="CRISPR-assoc_prot_Cas5_N"/>
</dbReference>
<evidence type="ECO:0000256" key="2">
    <source>
        <dbReference type="PIRNR" id="PIRNR029950"/>
    </source>
</evidence>